<sequence>MGSRLSFFWCGWSQVKEMGKGPCVAFVLLVINLVFTIVSVGTMAFGLICFLGLKQNPSKSNTKSFIDHRMLLAIDSSEHFHDQIMPIDRNGNFQKARHFLNIHWNVIKGVALGVLITQVIAIVLAVYLQSVFKRPKLYGKRDEHEHVDYLPPFRSGIPNYRILEENKIKTNPSPRNST</sequence>
<dbReference type="EMBL" id="JBGMDY010000008">
    <property type="protein sequence ID" value="KAL2326506.1"/>
    <property type="molecule type" value="Genomic_DNA"/>
</dbReference>
<proteinExistence type="predicted"/>
<protein>
    <submittedName>
        <fullName evidence="2">Uncharacterized protein</fullName>
    </submittedName>
</protein>
<dbReference type="Proteomes" id="UP001603857">
    <property type="component" value="Unassembled WGS sequence"/>
</dbReference>
<evidence type="ECO:0000256" key="1">
    <source>
        <dbReference type="SAM" id="Phobius"/>
    </source>
</evidence>
<evidence type="ECO:0000313" key="3">
    <source>
        <dbReference type="Proteomes" id="UP001603857"/>
    </source>
</evidence>
<keyword evidence="1" id="KW-0812">Transmembrane</keyword>
<dbReference type="AlphaFoldDB" id="A0ABD1LSK8"/>
<evidence type="ECO:0000313" key="2">
    <source>
        <dbReference type="EMBL" id="KAL2326506.1"/>
    </source>
</evidence>
<gene>
    <name evidence="2" type="ORF">Fmac_025564</name>
</gene>
<feature type="transmembrane region" description="Helical" evidence="1">
    <location>
        <begin position="23"/>
        <end position="53"/>
    </location>
</feature>
<organism evidence="2 3">
    <name type="scientific">Flemingia macrophylla</name>
    <dbReference type="NCBI Taxonomy" id="520843"/>
    <lineage>
        <taxon>Eukaryota</taxon>
        <taxon>Viridiplantae</taxon>
        <taxon>Streptophyta</taxon>
        <taxon>Embryophyta</taxon>
        <taxon>Tracheophyta</taxon>
        <taxon>Spermatophyta</taxon>
        <taxon>Magnoliopsida</taxon>
        <taxon>eudicotyledons</taxon>
        <taxon>Gunneridae</taxon>
        <taxon>Pentapetalae</taxon>
        <taxon>rosids</taxon>
        <taxon>fabids</taxon>
        <taxon>Fabales</taxon>
        <taxon>Fabaceae</taxon>
        <taxon>Papilionoideae</taxon>
        <taxon>50 kb inversion clade</taxon>
        <taxon>NPAAA clade</taxon>
        <taxon>indigoferoid/millettioid clade</taxon>
        <taxon>Phaseoleae</taxon>
        <taxon>Flemingia</taxon>
    </lineage>
</organism>
<name>A0ABD1LSK8_9FABA</name>
<feature type="transmembrane region" description="Helical" evidence="1">
    <location>
        <begin position="106"/>
        <end position="128"/>
    </location>
</feature>
<keyword evidence="3" id="KW-1185">Reference proteome</keyword>
<reference evidence="2 3" key="1">
    <citation type="submission" date="2024-08" db="EMBL/GenBank/DDBJ databases">
        <title>Insights into the chromosomal genome structure of Flemingia macrophylla.</title>
        <authorList>
            <person name="Ding Y."/>
            <person name="Zhao Y."/>
            <person name="Bi W."/>
            <person name="Wu M."/>
            <person name="Zhao G."/>
            <person name="Gong Y."/>
            <person name="Li W."/>
            <person name="Zhang P."/>
        </authorList>
    </citation>
    <scope>NUCLEOTIDE SEQUENCE [LARGE SCALE GENOMIC DNA]</scope>
    <source>
        <strain evidence="2">DYQJB</strain>
        <tissue evidence="2">Leaf</tissue>
    </source>
</reference>
<keyword evidence="1" id="KW-0472">Membrane</keyword>
<accession>A0ABD1LSK8</accession>
<comment type="caution">
    <text evidence="2">The sequence shown here is derived from an EMBL/GenBank/DDBJ whole genome shotgun (WGS) entry which is preliminary data.</text>
</comment>
<keyword evidence="1" id="KW-1133">Transmembrane helix</keyword>